<dbReference type="EMBL" id="MCFI01000010">
    <property type="protein sequence ID" value="ORY81959.1"/>
    <property type="molecule type" value="Genomic_DNA"/>
</dbReference>
<protein>
    <submittedName>
        <fullName evidence="2">Uncharacterized protein</fullName>
    </submittedName>
</protein>
<keyword evidence="3" id="KW-1185">Reference proteome</keyword>
<reference evidence="2 3" key="1">
    <citation type="submission" date="2016-07" db="EMBL/GenBank/DDBJ databases">
        <title>Pervasive Adenine N6-methylation of Active Genes in Fungi.</title>
        <authorList>
            <consortium name="DOE Joint Genome Institute"/>
            <person name="Mondo S.J."/>
            <person name="Dannebaum R.O."/>
            <person name="Kuo R.C."/>
            <person name="Labutti K."/>
            <person name="Haridas S."/>
            <person name="Kuo A."/>
            <person name="Salamov A."/>
            <person name="Ahrendt S.R."/>
            <person name="Lipzen A."/>
            <person name="Sullivan W."/>
            <person name="Andreopoulos W.B."/>
            <person name="Clum A."/>
            <person name="Lindquist E."/>
            <person name="Daum C."/>
            <person name="Ramamoorthy G.K."/>
            <person name="Gryganskyi A."/>
            <person name="Culley D."/>
            <person name="Magnuson J.K."/>
            <person name="James T.Y."/>
            <person name="O'Malley M.A."/>
            <person name="Stajich J.E."/>
            <person name="Spatafora J.W."/>
            <person name="Visel A."/>
            <person name="Grigoriev I.V."/>
        </authorList>
    </citation>
    <scope>NUCLEOTIDE SEQUENCE [LARGE SCALE GENOMIC DNA]</scope>
    <source>
        <strain evidence="2 3">12-1054</strain>
    </source>
</reference>
<dbReference type="Proteomes" id="UP000193685">
    <property type="component" value="Unassembled WGS sequence"/>
</dbReference>
<comment type="caution">
    <text evidence="2">The sequence shown here is derived from an EMBL/GenBank/DDBJ whole genome shotgun (WGS) entry which is preliminary data.</text>
</comment>
<evidence type="ECO:0000313" key="2">
    <source>
        <dbReference type="EMBL" id="ORY81959.1"/>
    </source>
</evidence>
<accession>A0A1Y2FDH6</accession>
<evidence type="ECO:0000256" key="1">
    <source>
        <dbReference type="SAM" id="MobiDB-lite"/>
    </source>
</evidence>
<sequence>MSSMTRSITRKFKKLGKDTSARLGSIGSSNSSSDSSDREFKHGADCEMSSPSSPASSSGSSNKTITYAFDSPSSDASSFTITDGDSSSRRSIRSSQAASFMDNATKRLSTGSSVYDPGYGAGCFAVNLEELLAEQDLPEWNDPEVQQLKQKGLHKYTAQDYTSLL</sequence>
<evidence type="ECO:0000313" key="3">
    <source>
        <dbReference type="Proteomes" id="UP000193685"/>
    </source>
</evidence>
<feature type="compositionally biased region" description="Basic and acidic residues" evidence="1">
    <location>
        <begin position="35"/>
        <end position="45"/>
    </location>
</feature>
<organism evidence="2 3">
    <name type="scientific">Protomyces lactucae-debilis</name>
    <dbReference type="NCBI Taxonomy" id="2754530"/>
    <lineage>
        <taxon>Eukaryota</taxon>
        <taxon>Fungi</taxon>
        <taxon>Dikarya</taxon>
        <taxon>Ascomycota</taxon>
        <taxon>Taphrinomycotina</taxon>
        <taxon>Taphrinomycetes</taxon>
        <taxon>Taphrinales</taxon>
        <taxon>Protomycetaceae</taxon>
        <taxon>Protomyces</taxon>
    </lineage>
</organism>
<dbReference type="GeneID" id="63787134"/>
<feature type="compositionally biased region" description="Low complexity" evidence="1">
    <location>
        <begin position="68"/>
        <end position="79"/>
    </location>
</feature>
<feature type="compositionally biased region" description="Low complexity" evidence="1">
    <location>
        <begin position="49"/>
        <end position="61"/>
    </location>
</feature>
<proteinExistence type="predicted"/>
<dbReference type="RefSeq" id="XP_040725093.1">
    <property type="nucleotide sequence ID" value="XM_040870535.1"/>
</dbReference>
<gene>
    <name evidence="2" type="ORF">BCR37DRAFT_387451</name>
</gene>
<feature type="compositionally biased region" description="Low complexity" evidence="1">
    <location>
        <begin position="24"/>
        <end position="34"/>
    </location>
</feature>
<feature type="region of interest" description="Disordered" evidence="1">
    <location>
        <begin position="1"/>
        <end position="103"/>
    </location>
</feature>
<dbReference type="AlphaFoldDB" id="A0A1Y2FDH6"/>
<name>A0A1Y2FDH6_PROLT</name>